<feature type="binding site" evidence="10">
    <location>
        <begin position="114"/>
        <end position="120"/>
    </location>
    <ligand>
        <name>ATP</name>
        <dbReference type="ChEBI" id="CHEBI:30616"/>
    </ligand>
</feature>
<feature type="domain" description="Mur ligase C-terminal" evidence="12">
    <location>
        <begin position="310"/>
        <end position="435"/>
    </location>
</feature>
<evidence type="ECO:0000313" key="14">
    <source>
        <dbReference type="EMBL" id="SDX33808.1"/>
    </source>
</evidence>
<keyword evidence="15" id="KW-1185">Reference proteome</keyword>
<evidence type="ECO:0000313" key="15">
    <source>
        <dbReference type="Proteomes" id="UP000198647"/>
    </source>
</evidence>
<dbReference type="InterPro" id="IPR051046">
    <property type="entry name" value="MurCDEF_CellWall_CoF430Synth"/>
</dbReference>
<dbReference type="Gene3D" id="3.40.1190.10">
    <property type="entry name" value="Mur-like, catalytic domain"/>
    <property type="match status" value="1"/>
</dbReference>
<evidence type="ECO:0000256" key="7">
    <source>
        <dbReference type="ARBA" id="ARBA00022984"/>
    </source>
</evidence>
<protein>
    <recommendedName>
        <fullName evidence="10 11">UDP-N-acetylmuramoyl-tripeptide--D-alanyl-D-alanine ligase</fullName>
        <ecNumber evidence="10 11">6.3.2.10</ecNumber>
    </recommendedName>
    <alternativeName>
        <fullName evidence="10">D-alanyl-D-alanine-adding enzyme</fullName>
    </alternativeName>
</protein>
<dbReference type="PANTHER" id="PTHR43024">
    <property type="entry name" value="UDP-N-ACETYLMURAMOYL-TRIPEPTIDE--D-ALANYL-D-ALANINE LIGASE"/>
    <property type="match status" value="1"/>
</dbReference>
<comment type="similarity">
    <text evidence="10">Belongs to the MurCDEF family. MurF subfamily.</text>
</comment>
<dbReference type="InterPro" id="IPR013221">
    <property type="entry name" value="Mur_ligase_cen"/>
</dbReference>
<keyword evidence="5 10" id="KW-0067">ATP-binding</keyword>
<dbReference type="NCBIfam" id="TIGR01143">
    <property type="entry name" value="murF"/>
    <property type="match status" value="1"/>
</dbReference>
<comment type="function">
    <text evidence="10 11">Involved in cell wall formation. Catalyzes the final step in the synthesis of UDP-N-acetylmuramoyl-pentapeptide, the precursor of murein.</text>
</comment>
<keyword evidence="8 10" id="KW-0131">Cell cycle</keyword>
<keyword evidence="2 10" id="KW-0436">Ligase</keyword>
<dbReference type="Gene3D" id="3.40.1390.10">
    <property type="entry name" value="MurE/MurF, N-terminal domain"/>
    <property type="match status" value="1"/>
</dbReference>
<keyword evidence="9 10" id="KW-0961">Cell wall biogenesis/degradation</keyword>
<evidence type="ECO:0000256" key="8">
    <source>
        <dbReference type="ARBA" id="ARBA00023306"/>
    </source>
</evidence>
<dbReference type="InterPro" id="IPR005863">
    <property type="entry name" value="UDP-N-AcMur_synth"/>
</dbReference>
<keyword evidence="1 10" id="KW-0963">Cytoplasm</keyword>
<evidence type="ECO:0000256" key="9">
    <source>
        <dbReference type="ARBA" id="ARBA00023316"/>
    </source>
</evidence>
<keyword evidence="4 10" id="KW-0547">Nucleotide-binding</keyword>
<organism evidence="14 15">
    <name type="scientific">Salimicrobium album</name>
    <dbReference type="NCBI Taxonomy" id="50717"/>
    <lineage>
        <taxon>Bacteria</taxon>
        <taxon>Bacillati</taxon>
        <taxon>Bacillota</taxon>
        <taxon>Bacilli</taxon>
        <taxon>Bacillales</taxon>
        <taxon>Bacillaceae</taxon>
        <taxon>Salimicrobium</taxon>
    </lineage>
</organism>
<dbReference type="PANTHER" id="PTHR43024:SF1">
    <property type="entry name" value="UDP-N-ACETYLMURAMOYL-TRIPEPTIDE--D-ALANYL-D-ALANINE LIGASE"/>
    <property type="match status" value="1"/>
</dbReference>
<dbReference type="InterPro" id="IPR004101">
    <property type="entry name" value="Mur_ligase_C"/>
</dbReference>
<dbReference type="Proteomes" id="UP000198647">
    <property type="component" value="Unassembled WGS sequence"/>
</dbReference>
<evidence type="ECO:0000259" key="12">
    <source>
        <dbReference type="Pfam" id="PF02875"/>
    </source>
</evidence>
<evidence type="ECO:0000256" key="2">
    <source>
        <dbReference type="ARBA" id="ARBA00022598"/>
    </source>
</evidence>
<dbReference type="InterPro" id="IPR036565">
    <property type="entry name" value="Mur-like_cat_sf"/>
</dbReference>
<dbReference type="EC" id="6.3.2.10" evidence="10 11"/>
<accession>A0A1H3AWL0</accession>
<feature type="domain" description="Mur ligase central" evidence="13">
    <location>
        <begin position="112"/>
        <end position="287"/>
    </location>
</feature>
<keyword evidence="6 10" id="KW-0133">Cell shape</keyword>
<reference evidence="14 15" key="1">
    <citation type="submission" date="2016-10" db="EMBL/GenBank/DDBJ databases">
        <authorList>
            <person name="Varghese N."/>
            <person name="Submissions S."/>
        </authorList>
    </citation>
    <scope>NUCLEOTIDE SEQUENCE [LARGE SCALE GENOMIC DNA]</scope>
    <source>
        <strain evidence="14 15">DSM 20748</strain>
    </source>
</reference>
<evidence type="ECO:0000259" key="13">
    <source>
        <dbReference type="Pfam" id="PF08245"/>
    </source>
</evidence>
<proteinExistence type="inferred from homology"/>
<evidence type="ECO:0000256" key="4">
    <source>
        <dbReference type="ARBA" id="ARBA00022741"/>
    </source>
</evidence>
<gene>
    <name evidence="10" type="primary">murF</name>
    <name evidence="14" type="ORF">SAMN04488081_0211</name>
</gene>
<dbReference type="RefSeq" id="WP_008589753.1">
    <property type="nucleotide sequence ID" value="NZ_FNOS01000001.1"/>
</dbReference>
<dbReference type="SUPFAM" id="SSF63418">
    <property type="entry name" value="MurE/MurF N-terminal domain"/>
    <property type="match status" value="1"/>
</dbReference>
<comment type="caution">
    <text evidence="14">The sequence shown here is derived from an EMBL/GenBank/DDBJ whole genome shotgun (WGS) entry which is preliminary data.</text>
</comment>
<sequence length="449" mass="49433">MITTTEALTSIFEDYRGETGEDSTIEHVMTDTRSPQKQSLFIPIAGENFDAHSFLNKAVENGAVATLWEKEKELPEDVPENFPVFFVEDTVKAMQTLAQNYIKNVGPAVVAVTGSNGKTTTKDIAASVLAQKFKTHHTEGNLNNHIGVPLTIFSMPEDTEVAVIEMGMNNAGEIEVLSNIARPDYAIITNIGESHIEQLGSRQNIAGAKMEITKGFHEGSSLIFDGDEPLLRGVEGTACGFRDHVDQRAKGIFLHDEGSRFEVNGEQYEVPLVGKHNVKNALYVVTLAQKLGMDREEIQLGLRRLSMTGMRLEKLTGLNGAHVFNDTYNASPTSMKAVIEFVRMYNTKKHKILVLGDMFELGMHSNELHAQVAEAINPQINAVFTIGGDSKAISDKVAGKFSSITTRHFKDPELLAGQLKELMTEDSIVLIKASRGMKLERIVQSITNE</sequence>
<dbReference type="Gene3D" id="3.90.190.20">
    <property type="entry name" value="Mur ligase, C-terminal domain"/>
    <property type="match status" value="1"/>
</dbReference>
<comment type="pathway">
    <text evidence="10 11">Cell wall biogenesis; peptidoglycan biosynthesis.</text>
</comment>
<name>A0A1H3AWL0_9BACI</name>
<comment type="catalytic activity">
    <reaction evidence="10 11">
        <text>D-alanyl-D-alanine + UDP-N-acetyl-alpha-D-muramoyl-L-alanyl-gamma-D-glutamyl-meso-2,6-diaminopimelate + ATP = UDP-N-acetyl-alpha-D-muramoyl-L-alanyl-gamma-D-glutamyl-meso-2,6-diaminopimeloyl-D-alanyl-D-alanine + ADP + phosphate + H(+)</text>
        <dbReference type="Rhea" id="RHEA:28374"/>
        <dbReference type="ChEBI" id="CHEBI:15378"/>
        <dbReference type="ChEBI" id="CHEBI:30616"/>
        <dbReference type="ChEBI" id="CHEBI:43474"/>
        <dbReference type="ChEBI" id="CHEBI:57822"/>
        <dbReference type="ChEBI" id="CHEBI:61386"/>
        <dbReference type="ChEBI" id="CHEBI:83905"/>
        <dbReference type="ChEBI" id="CHEBI:456216"/>
        <dbReference type="EC" id="6.3.2.10"/>
    </reaction>
</comment>
<evidence type="ECO:0000256" key="3">
    <source>
        <dbReference type="ARBA" id="ARBA00022618"/>
    </source>
</evidence>
<evidence type="ECO:0000256" key="11">
    <source>
        <dbReference type="RuleBase" id="RU004136"/>
    </source>
</evidence>
<dbReference type="GO" id="GO:0016874">
    <property type="term" value="F:ligase activity"/>
    <property type="evidence" value="ECO:0007669"/>
    <property type="project" value="UniProtKB-KW"/>
</dbReference>
<dbReference type="EMBL" id="FNOS01000001">
    <property type="protein sequence ID" value="SDX33808.1"/>
    <property type="molecule type" value="Genomic_DNA"/>
</dbReference>
<keyword evidence="7 10" id="KW-0573">Peptidoglycan synthesis</keyword>
<evidence type="ECO:0000256" key="1">
    <source>
        <dbReference type="ARBA" id="ARBA00022490"/>
    </source>
</evidence>
<dbReference type="InterPro" id="IPR036615">
    <property type="entry name" value="Mur_ligase_C_dom_sf"/>
</dbReference>
<dbReference type="InterPro" id="IPR035911">
    <property type="entry name" value="MurE/MurF_N"/>
</dbReference>
<evidence type="ECO:0000256" key="5">
    <source>
        <dbReference type="ARBA" id="ARBA00022840"/>
    </source>
</evidence>
<dbReference type="HAMAP" id="MF_02019">
    <property type="entry name" value="MurF"/>
    <property type="match status" value="1"/>
</dbReference>
<dbReference type="SUPFAM" id="SSF53244">
    <property type="entry name" value="MurD-like peptide ligases, peptide-binding domain"/>
    <property type="match status" value="1"/>
</dbReference>
<evidence type="ECO:0000256" key="6">
    <source>
        <dbReference type="ARBA" id="ARBA00022960"/>
    </source>
</evidence>
<evidence type="ECO:0000256" key="10">
    <source>
        <dbReference type="HAMAP-Rule" id="MF_02019"/>
    </source>
</evidence>
<dbReference type="Pfam" id="PF02875">
    <property type="entry name" value="Mur_ligase_C"/>
    <property type="match status" value="1"/>
</dbReference>
<keyword evidence="3 10" id="KW-0132">Cell division</keyword>
<dbReference type="Pfam" id="PF08245">
    <property type="entry name" value="Mur_ligase_M"/>
    <property type="match status" value="1"/>
</dbReference>
<comment type="subcellular location">
    <subcellularLocation>
        <location evidence="10 11">Cytoplasm</location>
    </subcellularLocation>
</comment>
<dbReference type="SUPFAM" id="SSF53623">
    <property type="entry name" value="MurD-like peptide ligases, catalytic domain"/>
    <property type="match status" value="1"/>
</dbReference>